<keyword evidence="1" id="KW-0808">Transferase</keyword>
<proteinExistence type="predicted"/>
<dbReference type="Proteomes" id="UP000307720">
    <property type="component" value="Unassembled WGS sequence"/>
</dbReference>
<keyword evidence="2" id="KW-1185">Reference proteome</keyword>
<evidence type="ECO:0000313" key="1">
    <source>
        <dbReference type="EMBL" id="TGX98985.1"/>
    </source>
</evidence>
<accession>A0AC61R140</accession>
<dbReference type="EC" id="2.7.8.26" evidence="1"/>
<organism evidence="1 2">
    <name type="scientific">Hominisplanchenecus murintestinalis</name>
    <dbReference type="NCBI Taxonomy" id="2941517"/>
    <lineage>
        <taxon>Bacteria</taxon>
        <taxon>Bacillati</taxon>
        <taxon>Bacillota</taxon>
        <taxon>Clostridia</taxon>
        <taxon>Lachnospirales</taxon>
        <taxon>Lachnospiraceae</taxon>
        <taxon>Hominisplanchenecus</taxon>
    </lineage>
</organism>
<reference evidence="1" key="1">
    <citation type="submission" date="2019-04" db="EMBL/GenBank/DDBJ databases">
        <title>Microbes associate with the intestines of laboratory mice.</title>
        <authorList>
            <person name="Navarre W."/>
            <person name="Wong E."/>
            <person name="Huang K."/>
            <person name="Tropini C."/>
            <person name="Ng K."/>
            <person name="Yu B."/>
        </authorList>
    </citation>
    <scope>NUCLEOTIDE SEQUENCE</scope>
    <source>
        <strain evidence="1">NM72_1-8</strain>
    </source>
</reference>
<sequence>MGRLWNSFKIAFSMYSKIPVPKSEWTKENMRYVMCFFPLIGVIIGGLSWMWGFWGIQLVNSRTFYAVILLLIPVIVTGGIHLDGLLDTSDALHSYQPRERKLEILKDSHAGAFAILTAIVYFLAYLGVYHELTLAGLPVVCLGFVLSRALAGFSIAAFPMAKNTGLAATFSDGAQKTCVKVVSVVYAAACTALMLWYNPVIGGCAVLGAALEYLYYYKMSMKEFGGITGDLAGFHTQMCELVIAFSCVVGEMITRM</sequence>
<gene>
    <name evidence="1" type="primary">cobS</name>
    <name evidence="1" type="ORF">E5357_06945</name>
</gene>
<name>A0AC61R140_9FIRM</name>
<dbReference type="EMBL" id="SRZB01000011">
    <property type="protein sequence ID" value="TGX98985.1"/>
    <property type="molecule type" value="Genomic_DNA"/>
</dbReference>
<comment type="caution">
    <text evidence="1">The sequence shown here is derived from an EMBL/GenBank/DDBJ whole genome shotgun (WGS) entry which is preliminary data.</text>
</comment>
<protein>
    <submittedName>
        <fullName evidence="1">Adenosylcobinamide-GDP ribazoletransferase</fullName>
        <ecNumber evidence="1">2.7.8.26</ecNumber>
    </submittedName>
</protein>
<evidence type="ECO:0000313" key="2">
    <source>
        <dbReference type="Proteomes" id="UP000307720"/>
    </source>
</evidence>